<organism evidence="2 3">
    <name type="scientific">Paenisporosarcina cavernae</name>
    <dbReference type="NCBI Taxonomy" id="2320858"/>
    <lineage>
        <taxon>Bacteria</taxon>
        <taxon>Bacillati</taxon>
        <taxon>Bacillota</taxon>
        <taxon>Bacilli</taxon>
        <taxon>Bacillales</taxon>
        <taxon>Caryophanaceae</taxon>
        <taxon>Paenisporosarcina</taxon>
    </lineage>
</organism>
<evidence type="ECO:0000313" key="3">
    <source>
        <dbReference type="Proteomes" id="UP000265725"/>
    </source>
</evidence>
<keyword evidence="1" id="KW-0812">Transmembrane</keyword>
<name>A0A385YRF1_9BACL</name>
<feature type="transmembrane region" description="Helical" evidence="1">
    <location>
        <begin position="106"/>
        <end position="130"/>
    </location>
</feature>
<dbReference type="EMBL" id="CP032418">
    <property type="protein sequence ID" value="AYC28577.1"/>
    <property type="molecule type" value="Genomic_DNA"/>
</dbReference>
<dbReference type="Pfam" id="PF12679">
    <property type="entry name" value="ABC2_membrane_2"/>
    <property type="match status" value="1"/>
</dbReference>
<reference evidence="3" key="1">
    <citation type="submission" date="2018-09" db="EMBL/GenBank/DDBJ databases">
        <authorList>
            <person name="Zhu H."/>
        </authorList>
    </citation>
    <scope>NUCLEOTIDE SEQUENCE [LARGE SCALE GENOMIC DNA]</scope>
    <source>
        <strain evidence="3">K2R23-3</strain>
    </source>
</reference>
<dbReference type="KEGG" id="paek:D3873_01330"/>
<dbReference type="Proteomes" id="UP000265725">
    <property type="component" value="Chromosome"/>
</dbReference>
<dbReference type="AlphaFoldDB" id="A0A385YRF1"/>
<dbReference type="PANTHER" id="PTHR37305:SF1">
    <property type="entry name" value="MEMBRANE PROTEIN"/>
    <property type="match status" value="1"/>
</dbReference>
<protein>
    <submittedName>
        <fullName evidence="2">ABC transporter permease</fullName>
    </submittedName>
</protein>
<gene>
    <name evidence="2" type="ORF">D3873_01330</name>
</gene>
<sequence>MFNLIKNEWMKLWHKKSSWIMVALLVVLLLGVTGIMQFVSGQMDQGSSQPSLQQEKASIEQQLSAKVDPITEKVLKEDLAKIDYQLENDVETIDPQSGEQYLIDSYGLLSIVVLMTVIAAAGIVASEFSTGTIKMLLSRPVKRWKILASKYVTSLLFGLFLALVAMLTTYLASILFYDASNGVLLDVKDGKVVEISVMAKVLKLYGLQFITVIVYATLAFMIGSVFRSSSLAIGLSIFLLFVGPNVVFFLRDYEITKYFFFTHSDLAMYETPFQVVPDITIGFSLAVLFVYMVLFLLVSFWSFVQRDVKA</sequence>
<dbReference type="GO" id="GO:0140359">
    <property type="term" value="F:ABC-type transporter activity"/>
    <property type="evidence" value="ECO:0007669"/>
    <property type="project" value="InterPro"/>
</dbReference>
<proteinExistence type="predicted"/>
<accession>A0A385YRF1</accession>
<feature type="transmembrane region" description="Helical" evidence="1">
    <location>
        <begin position="151"/>
        <end position="177"/>
    </location>
</feature>
<feature type="transmembrane region" description="Helical" evidence="1">
    <location>
        <begin position="231"/>
        <end position="250"/>
    </location>
</feature>
<keyword evidence="3" id="KW-1185">Reference proteome</keyword>
<dbReference type="GO" id="GO:0005886">
    <property type="term" value="C:plasma membrane"/>
    <property type="evidence" value="ECO:0007669"/>
    <property type="project" value="UniProtKB-SubCell"/>
</dbReference>
<keyword evidence="1" id="KW-0472">Membrane</keyword>
<dbReference type="PANTHER" id="PTHR37305">
    <property type="entry name" value="INTEGRAL MEMBRANE PROTEIN-RELATED"/>
    <property type="match status" value="1"/>
</dbReference>
<dbReference type="OrthoDB" id="8613028at2"/>
<feature type="transmembrane region" description="Helical" evidence="1">
    <location>
        <begin position="279"/>
        <end position="304"/>
    </location>
</feature>
<feature type="transmembrane region" description="Helical" evidence="1">
    <location>
        <begin position="205"/>
        <end position="226"/>
    </location>
</feature>
<evidence type="ECO:0000313" key="2">
    <source>
        <dbReference type="EMBL" id="AYC28577.1"/>
    </source>
</evidence>
<evidence type="ECO:0000256" key="1">
    <source>
        <dbReference type="SAM" id="Phobius"/>
    </source>
</evidence>
<keyword evidence="1" id="KW-1133">Transmembrane helix</keyword>